<feature type="compositionally biased region" description="Basic and acidic residues" evidence="1">
    <location>
        <begin position="33"/>
        <end position="46"/>
    </location>
</feature>
<accession>A0A5B8W8X9</accession>
<evidence type="ECO:0000313" key="3">
    <source>
        <dbReference type="Proteomes" id="UP000321362"/>
    </source>
</evidence>
<protein>
    <submittedName>
        <fullName evidence="2">Uncharacterized protein</fullName>
    </submittedName>
</protein>
<evidence type="ECO:0000313" key="2">
    <source>
        <dbReference type="EMBL" id="QEC79426.1"/>
    </source>
</evidence>
<feature type="region of interest" description="Disordered" evidence="1">
    <location>
        <begin position="23"/>
        <end position="61"/>
    </location>
</feature>
<dbReference type="AlphaFoldDB" id="A0A5B8W8X9"/>
<evidence type="ECO:0000256" key="1">
    <source>
        <dbReference type="SAM" id="MobiDB-lite"/>
    </source>
</evidence>
<organism evidence="2 3">
    <name type="scientific">Mucilaginibacter ginsenosidivorax</name>
    <dbReference type="NCBI Taxonomy" id="862126"/>
    <lineage>
        <taxon>Bacteria</taxon>
        <taxon>Pseudomonadati</taxon>
        <taxon>Bacteroidota</taxon>
        <taxon>Sphingobacteriia</taxon>
        <taxon>Sphingobacteriales</taxon>
        <taxon>Sphingobacteriaceae</taxon>
        <taxon>Mucilaginibacter</taxon>
    </lineage>
</organism>
<proteinExistence type="predicted"/>
<dbReference type="EMBL" id="CP042437">
    <property type="protein sequence ID" value="QEC79426.1"/>
    <property type="molecule type" value="Genomic_DNA"/>
</dbReference>
<dbReference type="OrthoDB" id="799506at2"/>
<keyword evidence="3" id="KW-1185">Reference proteome</keyword>
<reference evidence="2 3" key="1">
    <citation type="journal article" date="2013" name="J. Microbiol.">
        <title>Mucilaginibacter ginsenosidivorax sp. nov., with ginsenoside converting activity isolated from sediment.</title>
        <authorList>
            <person name="Kim J.K."/>
            <person name="Choi T.E."/>
            <person name="Liu Q.M."/>
            <person name="Park H.Y."/>
            <person name="Yi T.H."/>
            <person name="Yoon M.H."/>
            <person name="Kim S.C."/>
            <person name="Im W.T."/>
        </authorList>
    </citation>
    <scope>NUCLEOTIDE SEQUENCE [LARGE SCALE GENOMIC DNA]</scope>
    <source>
        <strain evidence="2 3">KHI28</strain>
    </source>
</reference>
<dbReference type="RefSeq" id="WP_147059013.1">
    <property type="nucleotide sequence ID" value="NZ_CP042437.1"/>
</dbReference>
<dbReference type="KEGG" id="mgk:FSB76_27040"/>
<sequence length="61" mass="6741">MKKITFLCLVIVATGYFSCKKENAAPVPSKSTTKKELAISSKRDTTTQRFVAAKDTTTQKK</sequence>
<name>A0A5B8W8X9_9SPHI</name>
<dbReference type="Proteomes" id="UP000321362">
    <property type="component" value="Chromosome"/>
</dbReference>
<gene>
    <name evidence="2" type="ORF">FSB76_27040</name>
</gene>